<gene>
    <name evidence="1" type="ORF">UFOPK3331_01493</name>
</gene>
<sequence>MTLRTIDATRDPISGFDLVGFHLLVDLVLHTTRIANVVKALRSILRSRFDIKIAEAEHAFENSLMEENRVDPLERNLDSVLRDDARSENHTI</sequence>
<name>A0A6J6A0K0_9ZZZZ</name>
<accession>A0A6J6A0K0</accession>
<organism evidence="1">
    <name type="scientific">freshwater metagenome</name>
    <dbReference type="NCBI Taxonomy" id="449393"/>
    <lineage>
        <taxon>unclassified sequences</taxon>
        <taxon>metagenomes</taxon>
        <taxon>ecological metagenomes</taxon>
    </lineage>
</organism>
<reference evidence="1" key="1">
    <citation type="submission" date="2020-05" db="EMBL/GenBank/DDBJ databases">
        <authorList>
            <person name="Chiriac C."/>
            <person name="Salcher M."/>
            <person name="Ghai R."/>
            <person name="Kavagutti S V."/>
        </authorList>
    </citation>
    <scope>NUCLEOTIDE SEQUENCE</scope>
</reference>
<protein>
    <submittedName>
        <fullName evidence="1">Unannotated protein</fullName>
    </submittedName>
</protein>
<proteinExistence type="predicted"/>
<evidence type="ECO:0000313" key="1">
    <source>
        <dbReference type="EMBL" id="CAB4345223.1"/>
    </source>
</evidence>
<dbReference type="AlphaFoldDB" id="A0A6J6A0K0"/>
<dbReference type="EMBL" id="CAESAL010000066">
    <property type="protein sequence ID" value="CAB4345223.1"/>
    <property type="molecule type" value="Genomic_DNA"/>
</dbReference>